<evidence type="ECO:0000256" key="7">
    <source>
        <dbReference type="ARBA" id="ARBA00023163"/>
    </source>
</evidence>
<dbReference type="AlphaFoldDB" id="J7S7E2"/>
<evidence type="ECO:0000313" key="11">
    <source>
        <dbReference type="Proteomes" id="UP000006310"/>
    </source>
</evidence>
<keyword evidence="8" id="KW-0539">Nucleus</keyword>
<dbReference type="InterPro" id="IPR051236">
    <property type="entry name" value="HAT_RTT109-like"/>
</dbReference>
<dbReference type="SMART" id="SM01250">
    <property type="entry name" value="KAT11"/>
    <property type="match status" value="1"/>
</dbReference>
<dbReference type="GO" id="GO:0032931">
    <property type="term" value="F:histone H3K56 acetyltransferase activity"/>
    <property type="evidence" value="ECO:0007669"/>
    <property type="project" value="TreeGrafter"/>
</dbReference>
<evidence type="ECO:0000256" key="8">
    <source>
        <dbReference type="ARBA" id="ARBA00023242"/>
    </source>
</evidence>
<evidence type="ECO:0000256" key="5">
    <source>
        <dbReference type="ARBA" id="ARBA00022990"/>
    </source>
</evidence>
<evidence type="ECO:0000256" key="3">
    <source>
        <dbReference type="ARBA" id="ARBA00022679"/>
    </source>
</evidence>
<dbReference type="PROSITE" id="PS51728">
    <property type="entry name" value="RTT109_HAT"/>
    <property type="match status" value="1"/>
</dbReference>
<gene>
    <name evidence="10" type="primary">KNAG0F02650</name>
    <name evidence="10" type="ordered locus">KNAG_0F02650</name>
</gene>
<organism evidence="10 11">
    <name type="scientific">Huiozyma naganishii (strain ATCC MYA-139 / BCRC 22969 / CBS 8797 / KCTC 17520 / NBRC 10181 / NCYC 3082 / Yp74L-3)</name>
    <name type="common">Yeast</name>
    <name type="synonym">Kazachstania naganishii</name>
    <dbReference type="NCBI Taxonomy" id="1071383"/>
    <lineage>
        <taxon>Eukaryota</taxon>
        <taxon>Fungi</taxon>
        <taxon>Dikarya</taxon>
        <taxon>Ascomycota</taxon>
        <taxon>Saccharomycotina</taxon>
        <taxon>Saccharomycetes</taxon>
        <taxon>Saccharomycetales</taxon>
        <taxon>Saccharomycetaceae</taxon>
        <taxon>Huiozyma</taxon>
    </lineage>
</organism>
<keyword evidence="3" id="KW-0808">Transferase</keyword>
<dbReference type="OrthoDB" id="3361892at2759"/>
<dbReference type="PANTHER" id="PTHR31571">
    <property type="entry name" value="ALTERED INHERITANCE OF MITOCHONDRIA PROTEIN 6"/>
    <property type="match status" value="1"/>
</dbReference>
<dbReference type="eggNOG" id="KOG4534">
    <property type="taxonomic scope" value="Eukaryota"/>
</dbReference>
<comment type="subcellular location">
    <subcellularLocation>
        <location evidence="1">Nucleus</location>
    </subcellularLocation>
</comment>
<dbReference type="HOGENOM" id="CLU_050421_0_0_1"/>
<dbReference type="RefSeq" id="XP_022465175.1">
    <property type="nucleotide sequence ID" value="XM_022608706.1"/>
</dbReference>
<keyword evidence="4" id="KW-0227">DNA damage</keyword>
<dbReference type="GO" id="GO:0006974">
    <property type="term" value="P:DNA damage response"/>
    <property type="evidence" value="ECO:0007669"/>
    <property type="project" value="UniProtKB-KW"/>
</dbReference>
<dbReference type="InterPro" id="IPR013178">
    <property type="entry name" value="Histone_AcTrfase_Rtt109/CBP"/>
</dbReference>
<evidence type="ECO:0000256" key="2">
    <source>
        <dbReference type="ARBA" id="ARBA00013184"/>
    </source>
</evidence>
<dbReference type="KEGG" id="kng:KNAG_0F02650"/>
<keyword evidence="6" id="KW-0805">Transcription regulation</keyword>
<evidence type="ECO:0000256" key="1">
    <source>
        <dbReference type="ARBA" id="ARBA00004123"/>
    </source>
</evidence>
<keyword evidence="11" id="KW-1185">Reference proteome</keyword>
<evidence type="ECO:0000313" key="10">
    <source>
        <dbReference type="EMBL" id="CCK70929.1"/>
    </source>
</evidence>
<dbReference type="GO" id="GO:0006355">
    <property type="term" value="P:regulation of DNA-templated transcription"/>
    <property type="evidence" value="ECO:0007669"/>
    <property type="project" value="InterPro"/>
</dbReference>
<dbReference type="InterPro" id="IPR016849">
    <property type="entry name" value="Rtt109"/>
</dbReference>
<dbReference type="GO" id="GO:0005634">
    <property type="term" value="C:nucleus"/>
    <property type="evidence" value="ECO:0007669"/>
    <property type="project" value="UniProtKB-SubCell"/>
</dbReference>
<dbReference type="STRING" id="1071383.J7S7E2"/>
<reference evidence="11" key="2">
    <citation type="submission" date="2012-08" db="EMBL/GenBank/DDBJ databases">
        <title>Genome sequence of Kazachstania naganishii.</title>
        <authorList>
            <person name="Gordon J.L."/>
            <person name="Armisen D."/>
            <person name="Proux-Wera E."/>
            <person name="OhEigeartaigh S.S."/>
            <person name="Byrne K.P."/>
            <person name="Wolfe K.H."/>
        </authorList>
    </citation>
    <scope>NUCLEOTIDE SEQUENCE [LARGE SCALE GENOMIC DNA]</scope>
    <source>
        <strain evidence="11">ATCC MYA-139 / BCRC 22969 / CBS 8797 / CCRC 22969 / KCTC 17520 / NBRC 10181 / NCYC 3082</strain>
    </source>
</reference>
<dbReference type="PANTHER" id="PTHR31571:SF2">
    <property type="entry name" value="HISTONE ACETYLTRANSFERASE RTT109"/>
    <property type="match status" value="1"/>
</dbReference>
<comment type="catalytic activity">
    <reaction evidence="9">
        <text>L-lysyl-[histone] + acetyl-CoA = N(6)-acetyl-L-lysyl-[histone] + CoA + H(+)</text>
        <dbReference type="Rhea" id="RHEA:21992"/>
        <dbReference type="Rhea" id="RHEA-COMP:9845"/>
        <dbReference type="Rhea" id="RHEA-COMP:11338"/>
        <dbReference type="ChEBI" id="CHEBI:15378"/>
        <dbReference type="ChEBI" id="CHEBI:29969"/>
        <dbReference type="ChEBI" id="CHEBI:57287"/>
        <dbReference type="ChEBI" id="CHEBI:57288"/>
        <dbReference type="ChEBI" id="CHEBI:61930"/>
        <dbReference type="EC" id="2.3.1.48"/>
    </reaction>
    <physiologicalReaction direction="left-to-right" evidence="9">
        <dbReference type="Rhea" id="RHEA:21993"/>
    </physiologicalReaction>
</comment>
<sequence>MQLRECVGSELPVGEEFQLLQLQSNPAEVPALFTARRSAGRNKTTVKTQHFFALCHAERVVFALEVYCYVTLGGRDGRPERLLFVSKADTNGYAQCRFSAGGVTRALLRYVLAINPEYYLQRVKPLKRKFSGTDKRKLVVGAVSTGNALKILADRIEALTTPETTDRDRFYTTSALDNPQECVTKLCLFTRPADHYLFNGSAQNSGKHRMNGQQLLDWWLHILDNILCEQFEQSTTHACLRVPGEEPVRIRRHLRDCQFANWTVGDIFGGSGDSPAVYHVPLFPDDPKSRFLHQLESENRLTNTTLTNFWTELQERQEFKLSVLVSVVGISGSTKDAPHHRPCQGEDVIVADSAKTFNYIKNYITAEDYDTEEGALEAFANIQDCLSYRMNSAMVPIQGQKDYSQIRTDKKSVPKEPTVTLLQPRTKIKVNK</sequence>
<dbReference type="OMA" id="FLEHLIV"/>
<evidence type="ECO:0000256" key="9">
    <source>
        <dbReference type="ARBA" id="ARBA00048940"/>
    </source>
</evidence>
<accession>J7S7E2</accession>
<name>J7S7E2_HUIN7</name>
<dbReference type="EC" id="2.3.1.48" evidence="2"/>
<evidence type="ECO:0000256" key="4">
    <source>
        <dbReference type="ARBA" id="ARBA00022763"/>
    </source>
</evidence>
<keyword evidence="7" id="KW-0804">Transcription</keyword>
<protein>
    <recommendedName>
        <fullName evidence="2">histone acetyltransferase</fullName>
        <ecNumber evidence="2">2.3.1.48</ecNumber>
    </recommendedName>
</protein>
<keyword evidence="5" id="KW-0007">Acetylation</keyword>
<dbReference type="GeneID" id="34526644"/>
<reference evidence="10 11" key="1">
    <citation type="journal article" date="2011" name="Proc. Natl. Acad. Sci. U.S.A.">
        <title>Evolutionary erosion of yeast sex chromosomes by mating-type switching accidents.</title>
        <authorList>
            <person name="Gordon J.L."/>
            <person name="Armisen D."/>
            <person name="Proux-Wera E."/>
            <person name="Oheigeartaigh S.S."/>
            <person name="Byrne K.P."/>
            <person name="Wolfe K.H."/>
        </authorList>
    </citation>
    <scope>NUCLEOTIDE SEQUENCE [LARGE SCALE GENOMIC DNA]</scope>
    <source>
        <strain evidence="11">ATCC MYA-139 / BCRC 22969 / CBS 8797 / CCRC 22969 / KCTC 17520 / NBRC 10181 / NCYC 3082</strain>
    </source>
</reference>
<proteinExistence type="predicted"/>
<dbReference type="EMBL" id="HE978319">
    <property type="protein sequence ID" value="CCK70929.1"/>
    <property type="molecule type" value="Genomic_DNA"/>
</dbReference>
<dbReference type="Proteomes" id="UP000006310">
    <property type="component" value="Chromosome 6"/>
</dbReference>
<evidence type="ECO:0000256" key="6">
    <source>
        <dbReference type="ARBA" id="ARBA00023015"/>
    </source>
</evidence>
<dbReference type="Pfam" id="PF08214">
    <property type="entry name" value="HAT_KAT11"/>
    <property type="match status" value="1"/>
</dbReference>